<evidence type="ECO:0000256" key="3">
    <source>
        <dbReference type="ARBA" id="ARBA00023140"/>
    </source>
</evidence>
<sequence>MEAWVRFSAQSQARERLLRAAQYACTLAGAALSRAGGSSGSLSRLQQLEAHLSLGRKREWAVGGGGGGFGGPHPLPGDPPCCAWGARPRRWGGAQRSLHLPDPVLRFCLTLSHLNRALFLACDNVLWAGKSGVLPGLALDKWGQRAFRYYLFALVVNLSRDVYEIRLLLERAEAARRRGKSPQKSPQPQAEGRIQHLRLQLQLQLQLLLQVLRENPPLLLDLLRNACDLVIPLEKLGLCRSSPGIVGFCGLTSSVLSIITILHPWLKLKP</sequence>
<dbReference type="GO" id="GO:0016559">
    <property type="term" value="P:peroxisome fission"/>
    <property type="evidence" value="ECO:0007669"/>
    <property type="project" value="InterPro"/>
</dbReference>
<reference evidence="7 8" key="1">
    <citation type="journal article" date="2018" name="Proc. R. Soc. B">
        <title>A non-coding region near Follistatin controls head colour polymorphism in the Gouldian finch.</title>
        <authorList>
            <person name="Toomey M.B."/>
            <person name="Marques C.I."/>
            <person name="Andrade P."/>
            <person name="Araujo P.M."/>
            <person name="Sabatino S."/>
            <person name="Gazda M.A."/>
            <person name="Afonso S."/>
            <person name="Lopes R.J."/>
            <person name="Corbo J.C."/>
            <person name="Carneiro M."/>
        </authorList>
    </citation>
    <scope>NUCLEOTIDE SEQUENCE [LARGE SCALE GENOMIC DNA]</scope>
    <source>
        <strain evidence="7">Red01</strain>
        <tissue evidence="7">Muscle</tissue>
    </source>
</reference>
<accession>A0A3L8Q967</accession>
<dbReference type="GO" id="GO:0005778">
    <property type="term" value="C:peroxisomal membrane"/>
    <property type="evidence" value="ECO:0007669"/>
    <property type="project" value="UniProtKB-SubCell"/>
</dbReference>
<dbReference type="PANTHER" id="PTHR12652">
    <property type="entry name" value="PEROXISOMAL BIOGENESIS FACTOR 11"/>
    <property type="match status" value="1"/>
</dbReference>
<evidence type="ECO:0000256" key="1">
    <source>
        <dbReference type="ARBA" id="ARBA00022593"/>
    </source>
</evidence>
<keyword evidence="5" id="KW-0812">Transmembrane</keyword>
<dbReference type="STRING" id="44316.ENSEGOP00005020875"/>
<name>A0A3L8Q967_CHLGU</name>
<evidence type="ECO:0008006" key="9">
    <source>
        <dbReference type="Google" id="ProtNLM"/>
    </source>
</evidence>
<evidence type="ECO:0000313" key="6">
    <source>
        <dbReference type="EMBL" id="RLV63863.1"/>
    </source>
</evidence>
<evidence type="ECO:0000313" key="7">
    <source>
        <dbReference type="EMBL" id="RLV63865.1"/>
    </source>
</evidence>
<reference evidence="7" key="2">
    <citation type="submission" date="2018-08" db="EMBL/GenBank/DDBJ databases">
        <authorList>
            <person name="Sabatino S.J."/>
        </authorList>
    </citation>
    <scope>NUCLEOTIDE SEQUENCE</scope>
    <source>
        <strain evidence="7">Red01</strain>
        <tissue evidence="7">Muscle</tissue>
    </source>
</reference>
<dbReference type="OrthoDB" id="411017at2759"/>
<keyword evidence="1" id="KW-0962">Peroxisome biogenesis</keyword>
<dbReference type="EMBL" id="QUSF01001772">
    <property type="protein sequence ID" value="RLV63863.1"/>
    <property type="molecule type" value="Genomic_DNA"/>
</dbReference>
<keyword evidence="2 5" id="KW-0472">Membrane</keyword>
<gene>
    <name evidence="7" type="ORF">DV515_00017835</name>
    <name evidence="6" type="ORF">DV515_00017838</name>
</gene>
<evidence type="ECO:0000256" key="2">
    <source>
        <dbReference type="ARBA" id="ARBA00023136"/>
    </source>
</evidence>
<evidence type="ECO:0000313" key="8">
    <source>
        <dbReference type="Proteomes" id="UP000276834"/>
    </source>
</evidence>
<dbReference type="Pfam" id="PF05648">
    <property type="entry name" value="PEX11"/>
    <property type="match status" value="2"/>
</dbReference>
<dbReference type="Proteomes" id="UP000276834">
    <property type="component" value="Unassembled WGS sequence"/>
</dbReference>
<keyword evidence="8" id="KW-1185">Reference proteome</keyword>
<proteinExistence type="predicted"/>
<dbReference type="InterPro" id="IPR008733">
    <property type="entry name" value="PEX11"/>
</dbReference>
<feature type="transmembrane region" description="Helical" evidence="5">
    <location>
        <begin position="245"/>
        <end position="266"/>
    </location>
</feature>
<dbReference type="AlphaFoldDB" id="A0A3L8Q967"/>
<dbReference type="PANTHER" id="PTHR12652:SF7">
    <property type="entry name" value="PEROXISOMAL MEMBRANE PROTEIN 11B"/>
    <property type="match status" value="1"/>
</dbReference>
<evidence type="ECO:0000256" key="5">
    <source>
        <dbReference type="SAM" id="Phobius"/>
    </source>
</evidence>
<protein>
    <recommendedName>
        <fullName evidence="9">PX11B protein</fullName>
    </recommendedName>
</protein>
<organism evidence="7 8">
    <name type="scientific">Chloebia gouldiae</name>
    <name type="common">Gouldian finch</name>
    <name type="synonym">Erythrura gouldiae</name>
    <dbReference type="NCBI Taxonomy" id="44316"/>
    <lineage>
        <taxon>Eukaryota</taxon>
        <taxon>Metazoa</taxon>
        <taxon>Chordata</taxon>
        <taxon>Craniata</taxon>
        <taxon>Vertebrata</taxon>
        <taxon>Euteleostomi</taxon>
        <taxon>Archelosauria</taxon>
        <taxon>Archosauria</taxon>
        <taxon>Dinosauria</taxon>
        <taxon>Saurischia</taxon>
        <taxon>Theropoda</taxon>
        <taxon>Coelurosauria</taxon>
        <taxon>Aves</taxon>
        <taxon>Neognathae</taxon>
        <taxon>Neoaves</taxon>
        <taxon>Telluraves</taxon>
        <taxon>Australaves</taxon>
        <taxon>Passeriformes</taxon>
        <taxon>Passeroidea</taxon>
        <taxon>Passeridae</taxon>
        <taxon>Chloebia</taxon>
    </lineage>
</organism>
<keyword evidence="5" id="KW-1133">Transmembrane helix</keyword>
<dbReference type="EMBL" id="QUSF01001771">
    <property type="protein sequence ID" value="RLV63865.1"/>
    <property type="molecule type" value="Genomic_DNA"/>
</dbReference>
<comment type="caution">
    <text evidence="7">The sequence shown here is derived from an EMBL/GenBank/DDBJ whole genome shotgun (WGS) entry which is preliminary data.</text>
</comment>
<evidence type="ECO:0000256" key="4">
    <source>
        <dbReference type="ARBA" id="ARBA00046271"/>
    </source>
</evidence>
<comment type="subcellular location">
    <subcellularLocation>
        <location evidence="4">Peroxisome membrane</location>
    </subcellularLocation>
</comment>
<keyword evidence="3" id="KW-0576">Peroxisome</keyword>